<organism evidence="1 2">
    <name type="scientific">Curtobacterium pusillum</name>
    <dbReference type="NCBI Taxonomy" id="69373"/>
    <lineage>
        <taxon>Bacteria</taxon>
        <taxon>Bacillati</taxon>
        <taxon>Actinomycetota</taxon>
        <taxon>Actinomycetes</taxon>
        <taxon>Micrococcales</taxon>
        <taxon>Microbacteriaceae</taxon>
        <taxon>Curtobacterium</taxon>
    </lineage>
</organism>
<proteinExistence type="predicted"/>
<evidence type="ECO:0000313" key="1">
    <source>
        <dbReference type="EMBL" id="NUU13223.1"/>
    </source>
</evidence>
<accession>A0ABX2M8X8</accession>
<dbReference type="EMBL" id="JABMCE010000061">
    <property type="protein sequence ID" value="NUU13223.1"/>
    <property type="molecule type" value="Genomic_DNA"/>
</dbReference>
<protein>
    <submittedName>
        <fullName evidence="1">Uncharacterized protein</fullName>
    </submittedName>
</protein>
<keyword evidence="2" id="KW-1185">Reference proteome</keyword>
<dbReference type="RefSeq" id="WP_175350777.1">
    <property type="nucleotide sequence ID" value="NZ_BAAAWQ010000001.1"/>
</dbReference>
<comment type="caution">
    <text evidence="1">The sequence shown here is derived from an EMBL/GenBank/DDBJ whole genome shotgun (WGS) entry which is preliminary data.</text>
</comment>
<dbReference type="Proteomes" id="UP000573001">
    <property type="component" value="Unassembled WGS sequence"/>
</dbReference>
<evidence type="ECO:0000313" key="2">
    <source>
        <dbReference type="Proteomes" id="UP000573001"/>
    </source>
</evidence>
<sequence>MSRRAVTGIIVLALVAAAITWFFGVDVPQALAVGGVVAAVGLTWSAIRDGPPLTWPVPPVRSSPGARRELSETAWGLRSRGGVAQRTLERARAVARHRLQTLHRLDLDDPDDRAAIEALVPPGVLAVLRSERRTELDVATFGTVLTAVEALAPTTDRTATERHP</sequence>
<reference evidence="1 2" key="1">
    <citation type="submission" date="2020-05" db="EMBL/GenBank/DDBJ databases">
        <title>Genome Sequencing of Type Strains.</title>
        <authorList>
            <person name="Lemaire J.F."/>
            <person name="Inderbitzin P."/>
            <person name="Gregorio O.A."/>
            <person name="Collins S.B."/>
            <person name="Wespe N."/>
            <person name="Knight-Connoni V."/>
        </authorList>
    </citation>
    <scope>NUCLEOTIDE SEQUENCE [LARGE SCALE GENOMIC DNA]</scope>
    <source>
        <strain evidence="1 2">ATCC 19096</strain>
    </source>
</reference>
<name>A0ABX2M8X8_9MICO</name>
<gene>
    <name evidence="1" type="ORF">HP507_05155</name>
</gene>